<reference evidence="1" key="1">
    <citation type="journal article" date="2023" name="Science">
        <title>Genome structures resolve the early diversification of teleost fishes.</title>
        <authorList>
            <person name="Parey E."/>
            <person name="Louis A."/>
            <person name="Montfort J."/>
            <person name="Bouchez O."/>
            <person name="Roques C."/>
            <person name="Iampietro C."/>
            <person name="Lluch J."/>
            <person name="Castinel A."/>
            <person name="Donnadieu C."/>
            <person name="Desvignes T."/>
            <person name="Floi Bucao C."/>
            <person name="Jouanno E."/>
            <person name="Wen M."/>
            <person name="Mejri S."/>
            <person name="Dirks R."/>
            <person name="Jansen H."/>
            <person name="Henkel C."/>
            <person name="Chen W.J."/>
            <person name="Zahm M."/>
            <person name="Cabau C."/>
            <person name="Klopp C."/>
            <person name="Thompson A.W."/>
            <person name="Robinson-Rechavi M."/>
            <person name="Braasch I."/>
            <person name="Lecointre G."/>
            <person name="Bobe J."/>
            <person name="Postlethwait J.H."/>
            <person name="Berthelot C."/>
            <person name="Roest Crollius H."/>
            <person name="Guiguen Y."/>
        </authorList>
    </citation>
    <scope>NUCLEOTIDE SEQUENCE</scope>
    <source>
        <strain evidence="1">NC1722</strain>
    </source>
</reference>
<keyword evidence="2" id="KW-1185">Reference proteome</keyword>
<gene>
    <name evidence="1" type="ORF">AAFF_G00074770</name>
</gene>
<organism evidence="1 2">
    <name type="scientific">Aldrovandia affinis</name>
    <dbReference type="NCBI Taxonomy" id="143900"/>
    <lineage>
        <taxon>Eukaryota</taxon>
        <taxon>Metazoa</taxon>
        <taxon>Chordata</taxon>
        <taxon>Craniata</taxon>
        <taxon>Vertebrata</taxon>
        <taxon>Euteleostomi</taxon>
        <taxon>Actinopterygii</taxon>
        <taxon>Neopterygii</taxon>
        <taxon>Teleostei</taxon>
        <taxon>Notacanthiformes</taxon>
        <taxon>Halosauridae</taxon>
        <taxon>Aldrovandia</taxon>
    </lineage>
</organism>
<protein>
    <submittedName>
        <fullName evidence="1">Uncharacterized protein</fullName>
    </submittedName>
</protein>
<accession>A0AAD7RYE1</accession>
<dbReference type="AlphaFoldDB" id="A0AAD7RYE1"/>
<name>A0AAD7RYE1_9TELE</name>
<comment type="caution">
    <text evidence="1">The sequence shown here is derived from an EMBL/GenBank/DDBJ whole genome shotgun (WGS) entry which is preliminary data.</text>
</comment>
<evidence type="ECO:0000313" key="2">
    <source>
        <dbReference type="Proteomes" id="UP001221898"/>
    </source>
</evidence>
<dbReference type="Proteomes" id="UP001221898">
    <property type="component" value="Unassembled WGS sequence"/>
</dbReference>
<dbReference type="EMBL" id="JAINUG010000145">
    <property type="protein sequence ID" value="KAJ8392599.1"/>
    <property type="molecule type" value="Genomic_DNA"/>
</dbReference>
<evidence type="ECO:0000313" key="1">
    <source>
        <dbReference type="EMBL" id="KAJ8392599.1"/>
    </source>
</evidence>
<sequence length="167" mass="18497">MRDLSAQYSLSPWRRGDYICRENCAADISNSRVIRAAECHLLEEGIAASADLNNVQSVRPGLSAIDGAAGLKAPTPALIKIPSCTCADTNAEKHSAQKERMPHSLSVWSKALRADKSMSRPRHLSSVYVLRCWKRSGGARDHRQASRVESRVFVLPLPLRRIKQANH</sequence>
<proteinExistence type="predicted"/>